<feature type="compositionally biased region" description="Low complexity" evidence="1">
    <location>
        <begin position="702"/>
        <end position="713"/>
    </location>
</feature>
<dbReference type="EMBL" id="WHUW01000005">
    <property type="protein sequence ID" value="KAF8446030.1"/>
    <property type="molecule type" value="Genomic_DNA"/>
</dbReference>
<dbReference type="PANTHER" id="PTHR45924:SF2">
    <property type="entry name" value="FI17866P1"/>
    <property type="match status" value="1"/>
</dbReference>
<proteinExistence type="predicted"/>
<dbReference type="SMART" id="SM00325">
    <property type="entry name" value="RhoGEF"/>
    <property type="match status" value="1"/>
</dbReference>
<dbReference type="Gene3D" id="1.20.900.10">
    <property type="entry name" value="Dbl homology (DH) domain"/>
    <property type="match status" value="1"/>
</dbReference>
<feature type="region of interest" description="Disordered" evidence="1">
    <location>
        <begin position="702"/>
        <end position="815"/>
    </location>
</feature>
<protein>
    <recommendedName>
        <fullName evidence="2">DH domain-containing protein</fullName>
    </recommendedName>
</protein>
<feature type="domain" description="DH" evidence="2">
    <location>
        <begin position="58"/>
        <end position="256"/>
    </location>
</feature>
<dbReference type="InterPro" id="IPR000219">
    <property type="entry name" value="DH_dom"/>
</dbReference>
<feature type="compositionally biased region" description="Low complexity" evidence="1">
    <location>
        <begin position="746"/>
        <end position="759"/>
    </location>
</feature>
<organism evidence="3 4">
    <name type="scientific">Boletus edulis BED1</name>
    <dbReference type="NCBI Taxonomy" id="1328754"/>
    <lineage>
        <taxon>Eukaryota</taxon>
        <taxon>Fungi</taxon>
        <taxon>Dikarya</taxon>
        <taxon>Basidiomycota</taxon>
        <taxon>Agaricomycotina</taxon>
        <taxon>Agaricomycetes</taxon>
        <taxon>Agaricomycetidae</taxon>
        <taxon>Boletales</taxon>
        <taxon>Boletineae</taxon>
        <taxon>Boletaceae</taxon>
        <taxon>Boletoideae</taxon>
        <taxon>Boletus</taxon>
    </lineage>
</organism>
<dbReference type="GO" id="GO:0031267">
    <property type="term" value="F:small GTPase binding"/>
    <property type="evidence" value="ECO:0007669"/>
    <property type="project" value="TreeGrafter"/>
</dbReference>
<sequence>MGTKYLGESSVVISGPPPPPPKDKEHALPIMSSASLGLDIPLSPVSPSSLSSPVDKTRKSSPLADLIESEKAYVEILTGIIRNVAAAWSRSNLPPPQLDLMFRSVEGVYKTNRTLLTKLKEIGENPSSPKALGDLLMRWVVCKIDELEQPYMTYADRYYIGFDDWELVKSNPKLPTVLQVFSTSNPPPSLPQPTHLLNRSLWTLDALFLLPKGRLQYYRKLYSRLLKSTTPGRSDHRLLTGALVKLDDLLATLDERANTNVGIPHPPQMLAHPHVNTEGSPNVAVPSTNESMESSALLSGHFGTDSASAAPSTRGSLSSRDERLSQETALTSLSRESSQHLSSPILDLERRLTTENTLDIFTMQPKQIRLQIAPPTLPFAREFRLSAKVVVRLTPKATGVEVVHHHGHLFILSDLFLLCEEIAQERVARSADRKDMRLCYPPLSGKVLNVIGVPGQENALQVSIMRKETLIIEANSRFIRDRILNEFQECISFAKTISRATQEPVPPLPLISNPPQSPVTRLDSSSRKRPDRPLNPRLVLQSQPVNLESGRTGSANSTIDKIAASSPTSDHGLPVASLSRTPSEQQNVVPTPETIQDPRRSGSISSPVSPGNGPQAPTLHNPGPVHPPRRSSAGHARNSPPSSFVPGQIVPPVWSAHTQSQSPPSVMAMSDLPGGPKSAYPPPAMQNPIAQNSILRHHTSMHSLRQQPLQHQPPLQPLPHRPSHQEIAPAPHPKLGPHFSNGQTFHTHPSSPPVTSHPVEQPPHRLRNSSSSRSLHAQYQYNKPSLPPVPSLSDGLPTPQRPYSQRKESMGSLNMPMSRTILPSMQMGSRTNSFSEPSILDPSPPASPVEKHTPLGAVRSVITAQMKCKVFHQQQHAQWKSLGSAHLTLYRQEPTNVKQLVVETGSKEKSVLISTIVLTDGVERVGKTGVAIELSGAGGARTGVIYMIQLRNEDSASGLFKTLLAGSDRVA</sequence>
<dbReference type="PANTHER" id="PTHR45924">
    <property type="entry name" value="FI17866P1"/>
    <property type="match status" value="1"/>
</dbReference>
<keyword evidence="4" id="KW-1185">Reference proteome</keyword>
<name>A0AAD4C2W4_BOLED</name>
<evidence type="ECO:0000313" key="3">
    <source>
        <dbReference type="EMBL" id="KAF8446030.1"/>
    </source>
</evidence>
<gene>
    <name evidence="3" type="ORF">L210DRAFT_928564</name>
</gene>
<comment type="caution">
    <text evidence="3">The sequence shown here is derived from an EMBL/GenBank/DDBJ whole genome shotgun (WGS) entry which is preliminary data.</text>
</comment>
<feature type="compositionally biased region" description="Basic and acidic residues" evidence="1">
    <location>
        <begin position="524"/>
        <end position="534"/>
    </location>
</feature>
<dbReference type="PROSITE" id="PS50010">
    <property type="entry name" value="DH_2"/>
    <property type="match status" value="1"/>
</dbReference>
<reference evidence="3" key="1">
    <citation type="submission" date="2019-10" db="EMBL/GenBank/DDBJ databases">
        <authorList>
            <consortium name="DOE Joint Genome Institute"/>
            <person name="Kuo A."/>
            <person name="Miyauchi S."/>
            <person name="Kiss E."/>
            <person name="Drula E."/>
            <person name="Kohler A."/>
            <person name="Sanchez-Garcia M."/>
            <person name="Andreopoulos B."/>
            <person name="Barry K.W."/>
            <person name="Bonito G."/>
            <person name="Buee M."/>
            <person name="Carver A."/>
            <person name="Chen C."/>
            <person name="Cichocki N."/>
            <person name="Clum A."/>
            <person name="Culley D."/>
            <person name="Crous P.W."/>
            <person name="Fauchery L."/>
            <person name="Girlanda M."/>
            <person name="Hayes R."/>
            <person name="Keri Z."/>
            <person name="LaButti K."/>
            <person name="Lipzen A."/>
            <person name="Lombard V."/>
            <person name="Magnuson J."/>
            <person name="Maillard F."/>
            <person name="Morin E."/>
            <person name="Murat C."/>
            <person name="Nolan M."/>
            <person name="Ohm R."/>
            <person name="Pangilinan J."/>
            <person name="Pereira M."/>
            <person name="Perotto S."/>
            <person name="Peter M."/>
            <person name="Riley R."/>
            <person name="Sitrit Y."/>
            <person name="Stielow B."/>
            <person name="Szollosi G."/>
            <person name="Zifcakova L."/>
            <person name="Stursova M."/>
            <person name="Spatafora J.W."/>
            <person name="Tedersoo L."/>
            <person name="Vaario L.-M."/>
            <person name="Yamada A."/>
            <person name="Yan M."/>
            <person name="Wang P."/>
            <person name="Xu J."/>
            <person name="Bruns T."/>
            <person name="Baldrian P."/>
            <person name="Vilgalys R."/>
            <person name="Henrissat B."/>
            <person name="Grigoriev I.V."/>
            <person name="Hibbett D."/>
            <person name="Nagy L.G."/>
            <person name="Martin F.M."/>
        </authorList>
    </citation>
    <scope>NUCLEOTIDE SEQUENCE</scope>
    <source>
        <strain evidence="3">BED1</strain>
    </source>
</reference>
<dbReference type="Proteomes" id="UP001194468">
    <property type="component" value="Unassembled WGS sequence"/>
</dbReference>
<feature type="compositionally biased region" description="Polar residues" evidence="1">
    <location>
        <begin position="305"/>
        <end position="318"/>
    </location>
</feature>
<feature type="region of interest" description="Disordered" evidence="1">
    <location>
        <begin position="504"/>
        <end position="687"/>
    </location>
</feature>
<feature type="region of interest" description="Disordered" evidence="1">
    <location>
        <begin position="1"/>
        <end position="30"/>
    </location>
</feature>
<dbReference type="GO" id="GO:0005085">
    <property type="term" value="F:guanyl-nucleotide exchange factor activity"/>
    <property type="evidence" value="ECO:0007669"/>
    <property type="project" value="InterPro"/>
</dbReference>
<feature type="compositionally biased region" description="Polar residues" evidence="1">
    <location>
        <begin position="540"/>
        <end position="569"/>
    </location>
</feature>
<feature type="region of interest" description="Disordered" evidence="1">
    <location>
        <begin position="265"/>
        <end position="336"/>
    </location>
</feature>
<dbReference type="SUPFAM" id="SSF48065">
    <property type="entry name" value="DBL homology domain (DH-domain)"/>
    <property type="match status" value="1"/>
</dbReference>
<reference evidence="3" key="2">
    <citation type="journal article" date="2020" name="Nat. Commun.">
        <title>Large-scale genome sequencing of mycorrhizal fungi provides insights into the early evolution of symbiotic traits.</title>
        <authorList>
            <person name="Miyauchi S."/>
            <person name="Kiss E."/>
            <person name="Kuo A."/>
            <person name="Drula E."/>
            <person name="Kohler A."/>
            <person name="Sanchez-Garcia M."/>
            <person name="Morin E."/>
            <person name="Andreopoulos B."/>
            <person name="Barry K.W."/>
            <person name="Bonito G."/>
            <person name="Buee M."/>
            <person name="Carver A."/>
            <person name="Chen C."/>
            <person name="Cichocki N."/>
            <person name="Clum A."/>
            <person name="Culley D."/>
            <person name="Crous P.W."/>
            <person name="Fauchery L."/>
            <person name="Girlanda M."/>
            <person name="Hayes R.D."/>
            <person name="Keri Z."/>
            <person name="LaButti K."/>
            <person name="Lipzen A."/>
            <person name="Lombard V."/>
            <person name="Magnuson J."/>
            <person name="Maillard F."/>
            <person name="Murat C."/>
            <person name="Nolan M."/>
            <person name="Ohm R.A."/>
            <person name="Pangilinan J."/>
            <person name="Pereira M.F."/>
            <person name="Perotto S."/>
            <person name="Peter M."/>
            <person name="Pfister S."/>
            <person name="Riley R."/>
            <person name="Sitrit Y."/>
            <person name="Stielow J.B."/>
            <person name="Szollosi G."/>
            <person name="Zifcakova L."/>
            <person name="Stursova M."/>
            <person name="Spatafora J.W."/>
            <person name="Tedersoo L."/>
            <person name="Vaario L.M."/>
            <person name="Yamada A."/>
            <person name="Yan M."/>
            <person name="Wang P."/>
            <person name="Xu J."/>
            <person name="Bruns T."/>
            <person name="Baldrian P."/>
            <person name="Vilgalys R."/>
            <person name="Dunand C."/>
            <person name="Henrissat B."/>
            <person name="Grigoriev I.V."/>
            <person name="Hibbett D."/>
            <person name="Nagy L.G."/>
            <person name="Martin F.M."/>
        </authorList>
    </citation>
    <scope>NUCLEOTIDE SEQUENCE</scope>
    <source>
        <strain evidence="3">BED1</strain>
    </source>
</reference>
<dbReference type="Pfam" id="PF00621">
    <property type="entry name" value="RhoGEF"/>
    <property type="match status" value="1"/>
</dbReference>
<evidence type="ECO:0000259" key="2">
    <source>
        <dbReference type="PROSITE" id="PS50010"/>
    </source>
</evidence>
<evidence type="ECO:0000313" key="4">
    <source>
        <dbReference type="Proteomes" id="UP001194468"/>
    </source>
</evidence>
<dbReference type="AlphaFoldDB" id="A0AAD4C2W4"/>
<dbReference type="InterPro" id="IPR035899">
    <property type="entry name" value="DBL_dom_sf"/>
</dbReference>
<feature type="region of interest" description="Disordered" evidence="1">
    <location>
        <begin position="827"/>
        <end position="850"/>
    </location>
</feature>
<accession>A0AAD4C2W4</accession>
<feature type="compositionally biased region" description="Polar residues" evidence="1">
    <location>
        <begin position="277"/>
        <end position="297"/>
    </location>
</feature>
<evidence type="ECO:0000256" key="1">
    <source>
        <dbReference type="SAM" id="MobiDB-lite"/>
    </source>
</evidence>
<feature type="compositionally biased region" description="Polar residues" evidence="1">
    <location>
        <begin position="827"/>
        <end position="836"/>
    </location>
</feature>
<feature type="compositionally biased region" description="Polar residues" evidence="1">
    <location>
        <begin position="578"/>
        <end position="589"/>
    </location>
</feature>